<name>A0ABQ9FS68_TEGGR</name>
<accession>A0ABQ9FS68</accession>
<dbReference type="InterPro" id="IPR036457">
    <property type="entry name" value="PPM-type-like_dom_sf"/>
</dbReference>
<organism evidence="2 3">
    <name type="scientific">Tegillarca granosa</name>
    <name type="common">Malaysian cockle</name>
    <name type="synonym">Anadara granosa</name>
    <dbReference type="NCBI Taxonomy" id="220873"/>
    <lineage>
        <taxon>Eukaryota</taxon>
        <taxon>Metazoa</taxon>
        <taxon>Spiralia</taxon>
        <taxon>Lophotrochozoa</taxon>
        <taxon>Mollusca</taxon>
        <taxon>Bivalvia</taxon>
        <taxon>Autobranchia</taxon>
        <taxon>Pteriomorphia</taxon>
        <taxon>Arcoida</taxon>
        <taxon>Arcoidea</taxon>
        <taxon>Arcidae</taxon>
        <taxon>Tegillarca</taxon>
    </lineage>
</organism>
<dbReference type="Gene3D" id="3.60.40.10">
    <property type="entry name" value="PPM-type phosphatase domain"/>
    <property type="match status" value="1"/>
</dbReference>
<comment type="caution">
    <text evidence="2">The sequence shown here is derived from an EMBL/GenBank/DDBJ whole genome shotgun (WGS) entry which is preliminary data.</text>
</comment>
<dbReference type="EMBL" id="JARBDR010000141">
    <property type="protein sequence ID" value="KAJ8320075.1"/>
    <property type="molecule type" value="Genomic_DNA"/>
</dbReference>
<reference evidence="2 3" key="1">
    <citation type="submission" date="2022-12" db="EMBL/GenBank/DDBJ databases">
        <title>Chromosome-level genome of Tegillarca granosa.</title>
        <authorList>
            <person name="Kim J."/>
        </authorList>
    </citation>
    <scope>NUCLEOTIDE SEQUENCE [LARGE SCALE GENOMIC DNA]</scope>
    <source>
        <strain evidence="2">Teg-2019</strain>
        <tissue evidence="2">Adductor muscle</tissue>
    </source>
</reference>
<evidence type="ECO:0000313" key="2">
    <source>
        <dbReference type="EMBL" id="KAJ8320075.1"/>
    </source>
</evidence>
<dbReference type="SMART" id="SM00332">
    <property type="entry name" value="PP2Cc"/>
    <property type="match status" value="1"/>
</dbReference>
<sequence length="322" mass="36759">MIYNRFNFKTEVIVRNVFKSVTRQLHRKHLYYEHHKCSGNFKYQVVFTKKWKSSASAPKLGALNKPLGSVNIISCRKYHLGGPKYGSSSLLSDPENKGKRQMGVNFDTLGSWNNRITMPIMMEESIKMGKLIPKIPLNEIGTASLVGRRNENEDRFKIQTLSSEILCFSIYDGHTSSVAVEYVSENMYRHIKFWLTRTSNLNEVLQQSFIDINNSLSRFLNFYSIDTDNFNSGTTATVCLLRHGIELVVGHVGDTRAILCREGNAVRLTLDHSPDEKEEKKRINDKGGVIVNNSLGVPQVNGTLSDESEYWRYGFKAFWSHC</sequence>
<dbReference type="CDD" id="cd00143">
    <property type="entry name" value="PP2Cc"/>
    <property type="match status" value="1"/>
</dbReference>
<proteinExistence type="predicted"/>
<evidence type="ECO:0000259" key="1">
    <source>
        <dbReference type="PROSITE" id="PS51746"/>
    </source>
</evidence>
<keyword evidence="3" id="KW-1185">Reference proteome</keyword>
<dbReference type="SUPFAM" id="SSF81606">
    <property type="entry name" value="PP2C-like"/>
    <property type="match status" value="1"/>
</dbReference>
<dbReference type="InterPro" id="IPR015655">
    <property type="entry name" value="PP2C"/>
</dbReference>
<dbReference type="Pfam" id="PF00481">
    <property type="entry name" value="PP2C"/>
    <property type="match status" value="1"/>
</dbReference>
<evidence type="ECO:0000313" key="3">
    <source>
        <dbReference type="Proteomes" id="UP001217089"/>
    </source>
</evidence>
<gene>
    <name evidence="2" type="ORF">KUTeg_001662</name>
</gene>
<dbReference type="Proteomes" id="UP001217089">
    <property type="component" value="Unassembled WGS sequence"/>
</dbReference>
<dbReference type="PANTHER" id="PTHR47992">
    <property type="entry name" value="PROTEIN PHOSPHATASE"/>
    <property type="match status" value="1"/>
</dbReference>
<dbReference type="PROSITE" id="PS51746">
    <property type="entry name" value="PPM_2"/>
    <property type="match status" value="1"/>
</dbReference>
<protein>
    <recommendedName>
        <fullName evidence="1">PPM-type phosphatase domain-containing protein</fullName>
    </recommendedName>
</protein>
<dbReference type="InterPro" id="IPR001932">
    <property type="entry name" value="PPM-type_phosphatase-like_dom"/>
</dbReference>
<feature type="domain" description="PPM-type phosphatase" evidence="1">
    <location>
        <begin position="139"/>
        <end position="322"/>
    </location>
</feature>